<accession>A0AAV9GSN7</accession>
<proteinExistence type="predicted"/>
<evidence type="ECO:0000256" key="1">
    <source>
        <dbReference type="SAM" id="MobiDB-lite"/>
    </source>
</evidence>
<reference evidence="2" key="1">
    <citation type="journal article" date="2023" name="Mol. Phylogenet. Evol.">
        <title>Genome-scale phylogeny and comparative genomics of the fungal order Sordariales.</title>
        <authorList>
            <person name="Hensen N."/>
            <person name="Bonometti L."/>
            <person name="Westerberg I."/>
            <person name="Brannstrom I.O."/>
            <person name="Guillou S."/>
            <person name="Cros-Aarteil S."/>
            <person name="Calhoun S."/>
            <person name="Haridas S."/>
            <person name="Kuo A."/>
            <person name="Mondo S."/>
            <person name="Pangilinan J."/>
            <person name="Riley R."/>
            <person name="LaButti K."/>
            <person name="Andreopoulos B."/>
            <person name="Lipzen A."/>
            <person name="Chen C."/>
            <person name="Yan M."/>
            <person name="Daum C."/>
            <person name="Ng V."/>
            <person name="Clum A."/>
            <person name="Steindorff A."/>
            <person name="Ohm R.A."/>
            <person name="Martin F."/>
            <person name="Silar P."/>
            <person name="Natvig D.O."/>
            <person name="Lalanne C."/>
            <person name="Gautier V."/>
            <person name="Ament-Velasquez S.L."/>
            <person name="Kruys A."/>
            <person name="Hutchinson M.I."/>
            <person name="Powell A.J."/>
            <person name="Barry K."/>
            <person name="Miller A.N."/>
            <person name="Grigoriev I.V."/>
            <person name="Debuchy R."/>
            <person name="Gladieux P."/>
            <person name="Hiltunen Thoren M."/>
            <person name="Johannesson H."/>
        </authorList>
    </citation>
    <scope>NUCLEOTIDE SEQUENCE</scope>
    <source>
        <strain evidence="2">PSN243</strain>
    </source>
</reference>
<feature type="compositionally biased region" description="Basic residues" evidence="1">
    <location>
        <begin position="87"/>
        <end position="99"/>
    </location>
</feature>
<evidence type="ECO:0000313" key="3">
    <source>
        <dbReference type="Proteomes" id="UP001321760"/>
    </source>
</evidence>
<reference evidence="2" key="2">
    <citation type="submission" date="2023-05" db="EMBL/GenBank/DDBJ databases">
        <authorList>
            <consortium name="Lawrence Berkeley National Laboratory"/>
            <person name="Steindorff A."/>
            <person name="Hensen N."/>
            <person name="Bonometti L."/>
            <person name="Westerberg I."/>
            <person name="Brannstrom I.O."/>
            <person name="Guillou S."/>
            <person name="Cros-Aarteil S."/>
            <person name="Calhoun S."/>
            <person name="Haridas S."/>
            <person name="Kuo A."/>
            <person name="Mondo S."/>
            <person name="Pangilinan J."/>
            <person name="Riley R."/>
            <person name="Labutti K."/>
            <person name="Andreopoulos B."/>
            <person name="Lipzen A."/>
            <person name="Chen C."/>
            <person name="Yanf M."/>
            <person name="Daum C."/>
            <person name="Ng V."/>
            <person name="Clum A."/>
            <person name="Ohm R."/>
            <person name="Martin F."/>
            <person name="Silar P."/>
            <person name="Natvig D."/>
            <person name="Lalanne C."/>
            <person name="Gautier V."/>
            <person name="Ament-Velasquez S.L."/>
            <person name="Kruys A."/>
            <person name="Hutchinson M.I."/>
            <person name="Powell A.J."/>
            <person name="Barry K."/>
            <person name="Miller A.N."/>
            <person name="Grigoriev I.V."/>
            <person name="Debuchy R."/>
            <person name="Gladieux P."/>
            <person name="Thoren M.H."/>
            <person name="Johannesson H."/>
        </authorList>
    </citation>
    <scope>NUCLEOTIDE SEQUENCE</scope>
    <source>
        <strain evidence="2">PSN243</strain>
    </source>
</reference>
<dbReference type="Proteomes" id="UP001321760">
    <property type="component" value="Unassembled WGS sequence"/>
</dbReference>
<organism evidence="2 3">
    <name type="scientific">Podospora aff. communis PSN243</name>
    <dbReference type="NCBI Taxonomy" id="3040156"/>
    <lineage>
        <taxon>Eukaryota</taxon>
        <taxon>Fungi</taxon>
        <taxon>Dikarya</taxon>
        <taxon>Ascomycota</taxon>
        <taxon>Pezizomycotina</taxon>
        <taxon>Sordariomycetes</taxon>
        <taxon>Sordariomycetidae</taxon>
        <taxon>Sordariales</taxon>
        <taxon>Podosporaceae</taxon>
        <taxon>Podospora</taxon>
    </lineage>
</organism>
<name>A0AAV9GSN7_9PEZI</name>
<dbReference type="AlphaFoldDB" id="A0AAV9GSN7"/>
<keyword evidence="3" id="KW-1185">Reference proteome</keyword>
<feature type="region of interest" description="Disordered" evidence="1">
    <location>
        <begin position="1"/>
        <end position="116"/>
    </location>
</feature>
<protein>
    <submittedName>
        <fullName evidence="2">Uncharacterized protein</fullName>
    </submittedName>
</protein>
<dbReference type="EMBL" id="MU865932">
    <property type="protein sequence ID" value="KAK4450575.1"/>
    <property type="molecule type" value="Genomic_DNA"/>
</dbReference>
<gene>
    <name evidence="2" type="ORF">QBC34DRAFT_379285</name>
</gene>
<evidence type="ECO:0000313" key="2">
    <source>
        <dbReference type="EMBL" id="KAK4450575.1"/>
    </source>
</evidence>
<sequence>MTKSTPVALPTPADTTPAGTMAAPSKAKKTRTVSIIKLDSSNFAPNPTKAEDLSRRRTAANNKRRAEAAKAKKENMKAAKATEDKKGKKRTPKSQKARTPRKEPPAPIFIISTAPSEPPTSPRYYMYSQSSIKLTDDMAFEFGYVLKPDFRPVRLNLKSFHRQGRGSPHGGLIRHDDFHSFQLRSDSPGVLPWMRSQLPKEAGPQRPRCSLRAEAARSLCLPPLSGA</sequence>
<feature type="compositionally biased region" description="Basic and acidic residues" evidence="1">
    <location>
        <begin position="64"/>
        <end position="86"/>
    </location>
</feature>
<comment type="caution">
    <text evidence="2">The sequence shown here is derived from an EMBL/GenBank/DDBJ whole genome shotgun (WGS) entry which is preliminary data.</text>
</comment>